<evidence type="ECO:0000256" key="1">
    <source>
        <dbReference type="SAM" id="MobiDB-lite"/>
    </source>
</evidence>
<dbReference type="PATRIC" id="fig|1230458.4.peg.4272"/>
<dbReference type="RefSeq" id="WP_006827802.1">
    <property type="nucleotide sequence ID" value="NZ_AOIL01000069.1"/>
</dbReference>
<name>L9ZFL1_9EURY</name>
<dbReference type="Proteomes" id="UP000011648">
    <property type="component" value="Unassembled WGS sequence"/>
</dbReference>
<protein>
    <submittedName>
        <fullName evidence="2">Uncharacterized protein</fullName>
    </submittedName>
</protein>
<dbReference type="STRING" id="1230458.C484_21187"/>
<reference evidence="2 3" key="1">
    <citation type="journal article" date="2014" name="PLoS Genet.">
        <title>Phylogenetically driven sequencing of extremely halophilic archaea reveals strategies for static and dynamic osmo-response.</title>
        <authorList>
            <person name="Becker E.A."/>
            <person name="Seitzer P.M."/>
            <person name="Tritt A."/>
            <person name="Larsen D."/>
            <person name="Krusor M."/>
            <person name="Yao A.I."/>
            <person name="Wu D."/>
            <person name="Madern D."/>
            <person name="Eisen J.A."/>
            <person name="Darling A.E."/>
            <person name="Facciotti M.T."/>
        </authorList>
    </citation>
    <scope>NUCLEOTIDE SEQUENCE [LARGE SCALE GENOMIC DNA]</scope>
    <source>
        <strain evidence="2 3">DSM 12281</strain>
    </source>
</reference>
<sequence length="288" mass="29855">MSDDDLRTRVTEILETADAQAGSLVDDDSPSESTVTAAAADASDLLASTDPRELLGAIGLGTLPDGTEPETLPEAITRGDPSHVEDLERLLRLARLDERSDEETLSDAVGELQAAIHADGDTDGDGDRSDDTSESDATAAAADGADADDDTDTNTDSDALEFIEDELGSAVGERLASFSEDIEGLQERLAAAGVDVDSGGDEEADGGGESGESEQSGGQESGESDVDETDGDDENGLLEPDLSSEFGSDSADERTSRGVARHSTVAPSPSDRADMKTPARFSTMPKRD</sequence>
<feature type="region of interest" description="Disordered" evidence="1">
    <location>
        <begin position="112"/>
        <end position="165"/>
    </location>
</feature>
<organism evidence="2 3">
    <name type="scientific">Natrialba taiwanensis DSM 12281</name>
    <dbReference type="NCBI Taxonomy" id="1230458"/>
    <lineage>
        <taxon>Archaea</taxon>
        <taxon>Methanobacteriati</taxon>
        <taxon>Methanobacteriota</taxon>
        <taxon>Stenosarchaea group</taxon>
        <taxon>Halobacteria</taxon>
        <taxon>Halobacteriales</taxon>
        <taxon>Natrialbaceae</taxon>
        <taxon>Natrialba</taxon>
    </lineage>
</organism>
<accession>L9ZFL1</accession>
<dbReference type="OrthoDB" id="205583at2157"/>
<comment type="caution">
    <text evidence="2">The sequence shown here is derived from an EMBL/GenBank/DDBJ whole genome shotgun (WGS) entry which is preliminary data.</text>
</comment>
<feature type="region of interest" description="Disordered" evidence="1">
    <location>
        <begin position="57"/>
        <end position="83"/>
    </location>
</feature>
<dbReference type="EMBL" id="AOIL01000069">
    <property type="protein sequence ID" value="ELY85119.1"/>
    <property type="molecule type" value="Genomic_DNA"/>
</dbReference>
<feature type="compositionally biased region" description="Acidic residues" evidence="1">
    <location>
        <begin position="145"/>
        <end position="165"/>
    </location>
</feature>
<dbReference type="AlphaFoldDB" id="L9ZFL1"/>
<feature type="region of interest" description="Disordered" evidence="1">
    <location>
        <begin position="189"/>
        <end position="288"/>
    </location>
</feature>
<feature type="compositionally biased region" description="Low complexity" evidence="1">
    <location>
        <begin position="135"/>
        <end position="144"/>
    </location>
</feature>
<proteinExistence type="predicted"/>
<evidence type="ECO:0000313" key="3">
    <source>
        <dbReference type="Proteomes" id="UP000011648"/>
    </source>
</evidence>
<feature type="compositionally biased region" description="Acidic residues" evidence="1">
    <location>
        <begin position="222"/>
        <end position="236"/>
    </location>
</feature>
<gene>
    <name evidence="2" type="ORF">C484_21187</name>
</gene>
<feature type="region of interest" description="Disordered" evidence="1">
    <location>
        <begin position="18"/>
        <end position="37"/>
    </location>
</feature>
<keyword evidence="3" id="KW-1185">Reference proteome</keyword>
<evidence type="ECO:0000313" key="2">
    <source>
        <dbReference type="EMBL" id="ELY85119.1"/>
    </source>
</evidence>